<gene>
    <name evidence="2" type="ORF">GCM10009765_03920</name>
</gene>
<reference evidence="2 3" key="1">
    <citation type="journal article" date="2019" name="Int. J. Syst. Evol. Microbiol.">
        <title>The Global Catalogue of Microorganisms (GCM) 10K type strain sequencing project: providing services to taxonomists for standard genome sequencing and annotation.</title>
        <authorList>
            <consortium name="The Broad Institute Genomics Platform"/>
            <consortium name="The Broad Institute Genome Sequencing Center for Infectious Disease"/>
            <person name="Wu L."/>
            <person name="Ma J."/>
        </authorList>
    </citation>
    <scope>NUCLEOTIDE SEQUENCE [LARGE SCALE GENOMIC DNA]</scope>
    <source>
        <strain evidence="2 3">JCM 14718</strain>
    </source>
</reference>
<name>A0ABN2FSX4_9ACTN</name>
<protein>
    <submittedName>
        <fullName evidence="2">Uncharacterized protein</fullName>
    </submittedName>
</protein>
<keyword evidence="3" id="KW-1185">Reference proteome</keyword>
<evidence type="ECO:0000313" key="2">
    <source>
        <dbReference type="EMBL" id="GAA1657627.1"/>
    </source>
</evidence>
<sequence length="200" mass="21310">MQVDQGVVAQARATTLRALTFSAGVSLVGGGLILGIGILVGFLIATVGGEPLQAFWLGPIVVPGLFLTYDGCRKRARIRRLRTTWAASGIAPVAMRFSPLGLRASIDAAPDSVFLPWSTVAGLRRHAWRGQQSLVIDLMPGVSPATPGVQGIAHPEVQRVLHRKVLGTTGLRVATRVLRQPVPEIDQALAAFTSGRLRIR</sequence>
<accession>A0ABN2FSX4</accession>
<dbReference type="Proteomes" id="UP001500618">
    <property type="component" value="Unassembled WGS sequence"/>
</dbReference>
<evidence type="ECO:0000313" key="3">
    <source>
        <dbReference type="Proteomes" id="UP001500618"/>
    </source>
</evidence>
<feature type="transmembrane region" description="Helical" evidence="1">
    <location>
        <begin position="54"/>
        <end position="72"/>
    </location>
</feature>
<dbReference type="EMBL" id="BAAANY010000001">
    <property type="protein sequence ID" value="GAA1657627.1"/>
    <property type="molecule type" value="Genomic_DNA"/>
</dbReference>
<keyword evidence="1" id="KW-0472">Membrane</keyword>
<comment type="caution">
    <text evidence="2">The sequence shown here is derived from an EMBL/GenBank/DDBJ whole genome shotgun (WGS) entry which is preliminary data.</text>
</comment>
<organism evidence="2 3">
    <name type="scientific">Fodinicola feengrottensis</name>
    <dbReference type="NCBI Taxonomy" id="435914"/>
    <lineage>
        <taxon>Bacteria</taxon>
        <taxon>Bacillati</taxon>
        <taxon>Actinomycetota</taxon>
        <taxon>Actinomycetes</taxon>
        <taxon>Mycobacteriales</taxon>
        <taxon>Fodinicola</taxon>
    </lineage>
</organism>
<keyword evidence="1" id="KW-0812">Transmembrane</keyword>
<evidence type="ECO:0000256" key="1">
    <source>
        <dbReference type="SAM" id="Phobius"/>
    </source>
</evidence>
<keyword evidence="1" id="KW-1133">Transmembrane helix</keyword>
<feature type="transmembrane region" description="Helical" evidence="1">
    <location>
        <begin position="21"/>
        <end position="48"/>
    </location>
</feature>
<proteinExistence type="predicted"/>